<gene>
    <name evidence="6" type="ORF">ZHD862_LOCUS16581</name>
</gene>
<evidence type="ECO:0000313" key="7">
    <source>
        <dbReference type="Proteomes" id="UP000663864"/>
    </source>
</evidence>
<dbReference type="SMART" id="SM00501">
    <property type="entry name" value="BRIGHT"/>
    <property type="match status" value="1"/>
</dbReference>
<reference evidence="6" key="1">
    <citation type="submission" date="2021-02" db="EMBL/GenBank/DDBJ databases">
        <authorList>
            <person name="Nowell W R."/>
        </authorList>
    </citation>
    <scope>NUCLEOTIDE SEQUENCE</scope>
</reference>
<evidence type="ECO:0000256" key="4">
    <source>
        <dbReference type="SAM" id="MobiDB-lite"/>
    </source>
</evidence>
<dbReference type="GO" id="GO:0005654">
    <property type="term" value="C:nucleoplasm"/>
    <property type="evidence" value="ECO:0007669"/>
    <property type="project" value="TreeGrafter"/>
</dbReference>
<dbReference type="PANTHER" id="PTHR12656">
    <property type="entry name" value="BRG-1 ASSOCIATED FACTOR 250 BAF250"/>
    <property type="match status" value="1"/>
</dbReference>
<evidence type="ECO:0000259" key="5">
    <source>
        <dbReference type="PROSITE" id="PS51011"/>
    </source>
</evidence>
<feature type="region of interest" description="Disordered" evidence="4">
    <location>
        <begin position="490"/>
        <end position="525"/>
    </location>
</feature>
<dbReference type="InterPro" id="IPR001606">
    <property type="entry name" value="ARID_dom"/>
</dbReference>
<feature type="compositionally biased region" description="Polar residues" evidence="4">
    <location>
        <begin position="30"/>
        <end position="58"/>
    </location>
</feature>
<keyword evidence="2" id="KW-0597">Phosphoprotein</keyword>
<dbReference type="PROSITE" id="PS51011">
    <property type="entry name" value="ARID"/>
    <property type="match status" value="1"/>
</dbReference>
<feature type="region of interest" description="Disordered" evidence="4">
    <location>
        <begin position="30"/>
        <end position="61"/>
    </location>
</feature>
<dbReference type="InterPro" id="IPR021906">
    <property type="entry name" value="BAF250/Osa"/>
</dbReference>
<name>A0A814MK84_9BILA</name>
<dbReference type="Proteomes" id="UP000663864">
    <property type="component" value="Unassembled WGS sequence"/>
</dbReference>
<dbReference type="EMBL" id="CAJNOT010000788">
    <property type="protein sequence ID" value="CAF1080913.1"/>
    <property type="molecule type" value="Genomic_DNA"/>
</dbReference>
<feature type="compositionally biased region" description="Low complexity" evidence="4">
    <location>
        <begin position="101"/>
        <end position="115"/>
    </location>
</feature>
<dbReference type="GO" id="GO:0045893">
    <property type="term" value="P:positive regulation of DNA-templated transcription"/>
    <property type="evidence" value="ECO:0007669"/>
    <property type="project" value="TreeGrafter"/>
</dbReference>
<dbReference type="AlphaFoldDB" id="A0A814MK84"/>
<dbReference type="GO" id="GO:0003677">
    <property type="term" value="F:DNA binding"/>
    <property type="evidence" value="ECO:0007669"/>
    <property type="project" value="InterPro"/>
</dbReference>
<feature type="compositionally biased region" description="Low complexity" evidence="4">
    <location>
        <begin position="490"/>
        <end position="504"/>
    </location>
</feature>
<dbReference type="SMART" id="SM01014">
    <property type="entry name" value="ARID"/>
    <property type="match status" value="1"/>
</dbReference>
<evidence type="ECO:0000256" key="3">
    <source>
        <dbReference type="ARBA" id="ARBA00023242"/>
    </source>
</evidence>
<evidence type="ECO:0000256" key="2">
    <source>
        <dbReference type="ARBA" id="ARBA00022553"/>
    </source>
</evidence>
<dbReference type="GO" id="GO:0006357">
    <property type="term" value="P:regulation of transcription by RNA polymerase II"/>
    <property type="evidence" value="ECO:0007669"/>
    <property type="project" value="TreeGrafter"/>
</dbReference>
<comment type="subcellular location">
    <subcellularLocation>
        <location evidence="1">Nucleus</location>
    </subcellularLocation>
</comment>
<dbReference type="GO" id="GO:0016514">
    <property type="term" value="C:SWI/SNF complex"/>
    <property type="evidence" value="ECO:0007669"/>
    <property type="project" value="InterPro"/>
</dbReference>
<accession>A0A814MK84</accession>
<protein>
    <recommendedName>
        <fullName evidence="5">ARID domain-containing protein</fullName>
    </recommendedName>
</protein>
<dbReference type="GO" id="GO:0006338">
    <property type="term" value="P:chromatin remodeling"/>
    <property type="evidence" value="ECO:0007669"/>
    <property type="project" value="InterPro"/>
</dbReference>
<feature type="region of interest" description="Disordered" evidence="4">
    <location>
        <begin position="101"/>
        <end position="154"/>
    </location>
</feature>
<comment type="caution">
    <text evidence="6">The sequence shown here is derived from an EMBL/GenBank/DDBJ whole genome shotgun (WGS) entry which is preliminary data.</text>
</comment>
<dbReference type="Pfam" id="PF01388">
    <property type="entry name" value="ARID"/>
    <property type="match status" value="1"/>
</dbReference>
<dbReference type="GO" id="GO:0031491">
    <property type="term" value="F:nucleosome binding"/>
    <property type="evidence" value="ECO:0007669"/>
    <property type="project" value="TreeGrafter"/>
</dbReference>
<evidence type="ECO:0000313" key="6">
    <source>
        <dbReference type="EMBL" id="CAF1080913.1"/>
    </source>
</evidence>
<feature type="compositionally biased region" description="Polar residues" evidence="4">
    <location>
        <begin position="505"/>
        <end position="525"/>
    </location>
</feature>
<dbReference type="Pfam" id="PF12031">
    <property type="entry name" value="BAF250_C"/>
    <property type="match status" value="1"/>
</dbReference>
<dbReference type="PANTHER" id="PTHR12656:SF5">
    <property type="entry name" value="TRITHORAX GROUP PROTEIN OSA"/>
    <property type="match status" value="1"/>
</dbReference>
<sequence>MSYESVNNFYSNPNARTQQTMMVNQIRGSTNYGLSTSQPPMTNQYQSYPPHTSHQTFSPYERCESRSSGYYASNTGAYEYQQSSIGPTSYGENHIQSSSYLSKDSNLSSSINDLNSRTRSNDYQNSNTSTPAKQTPQGNFGYNNTSFISTTHPSSKQQQTYFTYLQQQDDMYDSNNTPQYSSGNSAIINSCFSTPNTNTYRSPYQNEMNSTTGKVLSYPQPTHYPSHPNESNNYPSSLQSTCSSNISTSVIDLDSNYAYPYNTHSSMYVQASTNEYHLSSVQDNDNNISKTKQIQYNISKSPSCTSMSSYVPDDIDSSNSSFSDSPSISNEKIYQKRKIHQTTSIEVFNKLREMGNEQERNLFVDRLQKLWEEHHVICRKLPTISRQTIDLYRLYIYVREQNGFEQFSKIAKNRHWRNIASKLNVPNTTTAPFHIKQKYINLKLFHYECKYDHGGIDPDIILAEIDKAQEKHSKTINKKNNKKLTSVQDQLMQSSNQSSSIEQSNIDNLSSQQSRTIASKNSQSSNLTFTSPILSKNYQLQQVPTLTNQLSKTSEDSSNVTSISKSISFPINSVEATTISSKIKRKKLTMKDISPIDSMKLLMSLRGGLLAGTTWALDTINIMLSDDQTHTYLDLKQMPGLLQAIIDIYIKCLTELFDEFKIDNKEILNDNSRNKYQYKQEHDSVIYRIESNYLNKYQRKYTKQQNIIYEHVYDDCGNLKNNPENILELQNTDELSYIKTHFDPLHKDDNYYENLYYGHHYDDTLSSDEHDQEPIKKSYIPSSHKHITTYEINNIKFHDQNSDLLLNISDDNNKEFLQRYKRKFQSDENSSNIYLTNLNNQEENTSTLFSRYSSGYDQICSRCICISTILRNLSFISGNDIELVNNKTLIHVLARLLLLGHSINHTNKTISLSNEQMKELSNDQIINDYSSKNENQNTSSFSLSECLVNIRENTLVTLTNIASVLIFDTYDSYLINQLINGLLYWSTCYSNEIIDSLQSSYISIQHLSIEILTKLSVHDMNMDFILATPSFYCIISLFHILTNWLNVDNMNNNISNSYINLTRSQAYIQREFAIVLLNALIRCDSNVAHIIAHIPYTISLLINFLEDYEKKTLELITRYGSDYVLNLINNQETEQILFTTNDMLKRAATCLLSMINYTDNIKIMKKYEDRILNLSISNIIDRNIGRILTDILHYCSLYNS</sequence>
<dbReference type="GO" id="GO:0035060">
    <property type="term" value="C:brahma complex"/>
    <property type="evidence" value="ECO:0007669"/>
    <property type="project" value="InterPro"/>
</dbReference>
<proteinExistence type="predicted"/>
<dbReference type="InterPro" id="IPR036431">
    <property type="entry name" value="ARID_dom_sf"/>
</dbReference>
<dbReference type="InterPro" id="IPR033388">
    <property type="entry name" value="BAF250_C"/>
</dbReference>
<dbReference type="GO" id="GO:0071565">
    <property type="term" value="C:nBAF complex"/>
    <property type="evidence" value="ECO:0007669"/>
    <property type="project" value="TreeGrafter"/>
</dbReference>
<organism evidence="6 7">
    <name type="scientific">Rotaria sordida</name>
    <dbReference type="NCBI Taxonomy" id="392033"/>
    <lineage>
        <taxon>Eukaryota</taxon>
        <taxon>Metazoa</taxon>
        <taxon>Spiralia</taxon>
        <taxon>Gnathifera</taxon>
        <taxon>Rotifera</taxon>
        <taxon>Eurotatoria</taxon>
        <taxon>Bdelloidea</taxon>
        <taxon>Philodinida</taxon>
        <taxon>Philodinidae</taxon>
        <taxon>Rotaria</taxon>
    </lineage>
</organism>
<feature type="compositionally biased region" description="Polar residues" evidence="4">
    <location>
        <begin position="117"/>
        <end position="154"/>
    </location>
</feature>
<dbReference type="SUPFAM" id="SSF46774">
    <property type="entry name" value="ARID-like"/>
    <property type="match status" value="1"/>
</dbReference>
<dbReference type="Gene3D" id="1.10.150.60">
    <property type="entry name" value="ARID DNA-binding domain"/>
    <property type="match status" value="1"/>
</dbReference>
<keyword evidence="3" id="KW-0539">Nucleus</keyword>
<feature type="domain" description="ARID" evidence="5">
    <location>
        <begin position="357"/>
        <end position="452"/>
    </location>
</feature>
<evidence type="ECO:0000256" key="1">
    <source>
        <dbReference type="ARBA" id="ARBA00004123"/>
    </source>
</evidence>